<proteinExistence type="predicted"/>
<keyword evidence="2" id="KW-1185">Reference proteome</keyword>
<evidence type="ECO:0000313" key="2">
    <source>
        <dbReference type="Proteomes" id="UP000035955"/>
    </source>
</evidence>
<dbReference type="EMBL" id="LABY01000230">
    <property type="protein sequence ID" value="KMO30269.1"/>
    <property type="molecule type" value="Genomic_DNA"/>
</dbReference>
<name>A0A0J6S975_9HYPH</name>
<dbReference type="Proteomes" id="UP000035955">
    <property type="component" value="Unassembled WGS sequence"/>
</dbReference>
<evidence type="ECO:0000313" key="1">
    <source>
        <dbReference type="EMBL" id="KMO30269.1"/>
    </source>
</evidence>
<dbReference type="AlphaFoldDB" id="A0A0J6S975"/>
<sequence length="75" mass="7983">MMSISAVLPAAMPGAVFQGRSSDAGQGIEGAVMILDFCVEREPVWTSLFRRVVVCGGIDGTSWESPRGSTRADQH</sequence>
<accession>A0A0J6S975</accession>
<comment type="caution">
    <text evidence="1">The sequence shown here is derived from an EMBL/GenBank/DDBJ whole genome shotgun (WGS) entry which is preliminary data.</text>
</comment>
<dbReference type="PATRIC" id="fig|298794.3.peg.3617"/>
<organism evidence="1 2">
    <name type="scientific">Methylobacterium variabile</name>
    <dbReference type="NCBI Taxonomy" id="298794"/>
    <lineage>
        <taxon>Bacteria</taxon>
        <taxon>Pseudomonadati</taxon>
        <taxon>Pseudomonadota</taxon>
        <taxon>Alphaproteobacteria</taxon>
        <taxon>Hyphomicrobiales</taxon>
        <taxon>Methylobacteriaceae</taxon>
        <taxon>Methylobacterium</taxon>
    </lineage>
</organism>
<reference evidence="1 2" key="1">
    <citation type="submission" date="2015-03" db="EMBL/GenBank/DDBJ databases">
        <title>Genome sequencing of Methylobacterium variabile DSM 16961.</title>
        <authorList>
            <person name="Chaudhry V."/>
            <person name="Patil P.B."/>
        </authorList>
    </citation>
    <scope>NUCLEOTIDE SEQUENCE [LARGE SCALE GENOMIC DNA]</scope>
    <source>
        <strain evidence="1 2">DSM 16961</strain>
    </source>
</reference>
<gene>
    <name evidence="1" type="ORF">VQ02_28320</name>
</gene>
<protein>
    <submittedName>
        <fullName evidence="1">Uncharacterized protein</fullName>
    </submittedName>
</protein>